<organism evidence="1 2">
    <name type="scientific">Shewanella aestuarii</name>
    <dbReference type="NCBI Taxonomy" id="1028752"/>
    <lineage>
        <taxon>Bacteria</taxon>
        <taxon>Pseudomonadati</taxon>
        <taxon>Pseudomonadota</taxon>
        <taxon>Gammaproteobacteria</taxon>
        <taxon>Alteromonadales</taxon>
        <taxon>Shewanellaceae</taxon>
        <taxon>Shewanella</taxon>
    </lineage>
</organism>
<proteinExistence type="predicted"/>
<dbReference type="KEGG" id="saes:HBH39_17815"/>
<keyword evidence="1" id="KW-0614">Plasmid</keyword>
<evidence type="ECO:0000313" key="2">
    <source>
        <dbReference type="Proteomes" id="UP000502608"/>
    </source>
</evidence>
<geneLocation type="plasmid" evidence="1 2">
    <name>pPN3F2_1</name>
</geneLocation>
<protein>
    <submittedName>
        <fullName evidence="1">Uncharacterized protein</fullName>
    </submittedName>
</protein>
<keyword evidence="2" id="KW-1185">Reference proteome</keyword>
<sequence length="182" mass="20659">MLNATEIIKKMTEISNSFDMPKAYKEDLNIDFSLIKQAETQSNSTEYVWILRENGTCLIPLYCGANPVHVSAWESSDYHYFHIAGANVNQINFKFALSLANEFPFNPTKVTSMSQLMADMDRLLSGSIVQSSAFEVVHLTTSLSSWSDWQKWFASTKNTMMAEFMIKAIKQHKLLIDIKLAA</sequence>
<gene>
    <name evidence="1" type="ORF">HBH39_17815</name>
</gene>
<evidence type="ECO:0000313" key="1">
    <source>
        <dbReference type="EMBL" id="QIR16343.1"/>
    </source>
</evidence>
<dbReference type="RefSeq" id="WP_167680192.1">
    <property type="nucleotide sequence ID" value="NZ_CP050314.1"/>
</dbReference>
<accession>A0A6G9QQF5</accession>
<dbReference type="AlphaFoldDB" id="A0A6G9QQF5"/>
<name>A0A6G9QQF5_9GAMM</name>
<reference evidence="1 2" key="1">
    <citation type="submission" date="2020-03" db="EMBL/GenBank/DDBJ databases">
        <title>Complete genome sequence of Shewanella sp.</title>
        <authorList>
            <person name="Kim Y.-S."/>
            <person name="Kim S.-J."/>
            <person name="Jung H.-K."/>
            <person name="Kim K.-H."/>
        </authorList>
    </citation>
    <scope>NUCLEOTIDE SEQUENCE [LARGE SCALE GENOMIC DNA]</scope>
    <source>
        <strain evidence="1 2">PN3F2</strain>
        <plasmid evidence="1 2">pPN3F2_1</plasmid>
    </source>
</reference>
<dbReference type="Proteomes" id="UP000502608">
    <property type="component" value="Plasmid pPN3F2_1"/>
</dbReference>
<dbReference type="EMBL" id="CP050314">
    <property type="protein sequence ID" value="QIR16343.1"/>
    <property type="molecule type" value="Genomic_DNA"/>
</dbReference>